<evidence type="ECO:0000256" key="1">
    <source>
        <dbReference type="SAM" id="MobiDB-lite"/>
    </source>
</evidence>
<feature type="region of interest" description="Disordered" evidence="1">
    <location>
        <begin position="68"/>
        <end position="97"/>
    </location>
</feature>
<proteinExistence type="predicted"/>
<feature type="region of interest" description="Disordered" evidence="1">
    <location>
        <begin position="560"/>
        <end position="581"/>
    </location>
</feature>
<protein>
    <submittedName>
        <fullName evidence="2">Uncharacterized protein</fullName>
    </submittedName>
</protein>
<comment type="caution">
    <text evidence="2">The sequence shown here is derived from an EMBL/GenBank/DDBJ whole genome shotgun (WGS) entry which is preliminary data.</text>
</comment>
<organism evidence="2 3">
    <name type="scientific">Yasminevirus sp. GU-2018</name>
    <dbReference type="NCBI Taxonomy" id="2420051"/>
    <lineage>
        <taxon>Viruses</taxon>
        <taxon>Varidnaviria</taxon>
        <taxon>Bamfordvirae</taxon>
        <taxon>Nucleocytoviricota</taxon>
        <taxon>Megaviricetes</taxon>
        <taxon>Imitervirales</taxon>
        <taxon>Mimiviridae</taxon>
        <taxon>Klosneuvirinae</taxon>
        <taxon>Yasminevirus</taxon>
        <taxon>Yasminevirus saudimassiliense</taxon>
    </lineage>
</organism>
<sequence length="695" mass="78703">MTTSNDGNLLDSISFASNSYISSSPFTSDPTDMINSIVITVMIDVALLYVPINLFEMARSMHVAQVSSTPPTSKVDHFLSPPEENPERSRPLTESDNYCDRGFSGTEVGADPGTDVSAMSLTSIEQLKNNVSFESYIMMLRGLKSIKDTTLVELLHTVSERVQIDPDISQKICNESEPDDAESGSGEDVAQPEQINNMTDCKTVDRLVLENIITTIIKMALVVDPEIQFLAKKSSYTNYWGLISINDFSEKVTSFTNSAIGHDVNNPSEKFVNKLVEFETMCTDMLINNKKIRDQHSGGCSKSKKDSIKVPRELYSAIEKYIDESAVLTETLNVCNEIFSCTDEYGSVNETIMKNLMDIVIETVLDTTLDTFSTMKGRNRFLSFDAVVTGTVALLNNPFKPIIEKCLKNFNNYLSFRDMYIETFYPPMFFSSSIVEELNELFYEVLWSNVSKIEFRSRLMSSLQKTLYPKFMITEGLKFGSDVVGENNENAIVDRLYDRCKKGSNALILKDDQSIENALTNPSSRYFLQVNDISPPSKRLATVETDDHDHFMRQPYDEIGKYKEPERRGDNENHEDCRDNRRVYNDGTSRYSSYIKDMFSVMKDFASISTNKDTFVSSITNLYKKTVNVQMNDNLFKTFVQSYFDSITAENTEHMANSTEIGCDAECVVECDADSNAKLLRSERCMNKRLDVKRV</sequence>
<name>A0A5K0UAX7_9VIRU</name>
<evidence type="ECO:0000313" key="2">
    <source>
        <dbReference type="EMBL" id="VBB18865.1"/>
    </source>
</evidence>
<feature type="region of interest" description="Disordered" evidence="1">
    <location>
        <begin position="170"/>
        <end position="193"/>
    </location>
</feature>
<evidence type="ECO:0000313" key="3">
    <source>
        <dbReference type="Proteomes" id="UP000594342"/>
    </source>
</evidence>
<accession>A0A5K0UAX7</accession>
<dbReference type="Proteomes" id="UP000594342">
    <property type="component" value="Unassembled WGS sequence"/>
</dbReference>
<reference evidence="2 3" key="1">
    <citation type="submission" date="2018-10" db="EMBL/GenBank/DDBJ databases">
        <authorList>
            <consortium name="IHU Genomes"/>
        </authorList>
    </citation>
    <scope>NUCLEOTIDE SEQUENCE [LARGE SCALE GENOMIC DNA]</scope>
    <source>
        <strain evidence="2 3">A1</strain>
    </source>
</reference>
<gene>
    <name evidence="2" type="ORF">YASMINEVIRUS_1397</name>
</gene>
<dbReference type="EMBL" id="UPSH01000001">
    <property type="protein sequence ID" value="VBB18865.1"/>
    <property type="molecule type" value="Genomic_DNA"/>
</dbReference>
<keyword evidence="3" id="KW-1185">Reference proteome</keyword>